<dbReference type="Proteomes" id="UP000785679">
    <property type="component" value="Unassembled WGS sequence"/>
</dbReference>
<organism evidence="1 2">
    <name type="scientific">Halteria grandinella</name>
    <dbReference type="NCBI Taxonomy" id="5974"/>
    <lineage>
        <taxon>Eukaryota</taxon>
        <taxon>Sar</taxon>
        <taxon>Alveolata</taxon>
        <taxon>Ciliophora</taxon>
        <taxon>Intramacronucleata</taxon>
        <taxon>Spirotrichea</taxon>
        <taxon>Stichotrichia</taxon>
        <taxon>Sporadotrichida</taxon>
        <taxon>Halteriidae</taxon>
        <taxon>Halteria</taxon>
    </lineage>
</organism>
<keyword evidence="2" id="KW-1185">Reference proteome</keyword>
<proteinExistence type="predicted"/>
<reference evidence="1" key="1">
    <citation type="submission" date="2019-06" db="EMBL/GenBank/DDBJ databases">
        <authorList>
            <person name="Zheng W."/>
        </authorList>
    </citation>
    <scope>NUCLEOTIDE SEQUENCE</scope>
    <source>
        <strain evidence="1">QDHG01</strain>
    </source>
</reference>
<sequence>MGIQQSKYTCSHSGGGHIYHVGKRLYGLWRGEYKGINGVLNMNAKRVIYCANQTSISRLEFLSETENGGMRVSTREINAKVGREK</sequence>
<dbReference type="EMBL" id="RRYP01033189">
    <property type="protein sequence ID" value="TNV70756.1"/>
    <property type="molecule type" value="Genomic_DNA"/>
</dbReference>
<accession>A0A8J8N9D5</accession>
<evidence type="ECO:0000313" key="2">
    <source>
        <dbReference type="Proteomes" id="UP000785679"/>
    </source>
</evidence>
<gene>
    <name evidence="1" type="ORF">FGO68_gene14252</name>
</gene>
<dbReference type="AlphaFoldDB" id="A0A8J8N9D5"/>
<protein>
    <submittedName>
        <fullName evidence="1">Uncharacterized protein</fullName>
    </submittedName>
</protein>
<comment type="caution">
    <text evidence="1">The sequence shown here is derived from an EMBL/GenBank/DDBJ whole genome shotgun (WGS) entry which is preliminary data.</text>
</comment>
<name>A0A8J8N9D5_HALGN</name>
<evidence type="ECO:0000313" key="1">
    <source>
        <dbReference type="EMBL" id="TNV70756.1"/>
    </source>
</evidence>